<dbReference type="EMBL" id="JAGIZA010000006">
    <property type="protein sequence ID" value="MBP0493650.1"/>
    <property type="molecule type" value="Genomic_DNA"/>
</dbReference>
<keyword evidence="3" id="KW-1185">Reference proteome</keyword>
<dbReference type="RefSeq" id="WP_209374071.1">
    <property type="nucleotide sequence ID" value="NZ_JAGIZA010000006.1"/>
</dbReference>
<comment type="caution">
    <text evidence="2">The sequence shown here is derived from an EMBL/GenBank/DDBJ whole genome shotgun (WGS) entry which is preliminary data.</text>
</comment>
<accession>A0A940MYZ4</accession>
<gene>
    <name evidence="2" type="ORF">J5Y10_12765</name>
</gene>
<feature type="signal peptide" evidence="1">
    <location>
        <begin position="1"/>
        <end position="23"/>
    </location>
</feature>
<evidence type="ECO:0000256" key="1">
    <source>
        <dbReference type="SAM" id="SignalP"/>
    </source>
</evidence>
<organism evidence="2 3">
    <name type="scientific">Roseomonas indoligenes</name>
    <dbReference type="NCBI Taxonomy" id="2820811"/>
    <lineage>
        <taxon>Bacteria</taxon>
        <taxon>Pseudomonadati</taxon>
        <taxon>Pseudomonadota</taxon>
        <taxon>Alphaproteobacteria</taxon>
        <taxon>Acetobacterales</taxon>
        <taxon>Roseomonadaceae</taxon>
        <taxon>Roseomonas</taxon>
    </lineage>
</organism>
<dbReference type="AlphaFoldDB" id="A0A940MYZ4"/>
<evidence type="ECO:0000313" key="2">
    <source>
        <dbReference type="EMBL" id="MBP0493650.1"/>
    </source>
</evidence>
<dbReference type="Proteomes" id="UP000677537">
    <property type="component" value="Unassembled WGS sequence"/>
</dbReference>
<reference evidence="2" key="1">
    <citation type="submission" date="2021-03" db="EMBL/GenBank/DDBJ databases">
        <authorList>
            <person name="So Y."/>
        </authorList>
    </citation>
    <scope>NUCLEOTIDE SEQUENCE</scope>
    <source>
        <strain evidence="2">SG15</strain>
    </source>
</reference>
<feature type="chain" id="PRO_5036908922" evidence="1">
    <location>
        <begin position="24"/>
        <end position="77"/>
    </location>
</feature>
<evidence type="ECO:0000313" key="3">
    <source>
        <dbReference type="Proteomes" id="UP000677537"/>
    </source>
</evidence>
<keyword evidence="1" id="KW-0732">Signal</keyword>
<sequence>MSPLTRPLTLAMAFLALSVGACTAPSPDVDAAGKYPDELYADDARASADAIAAGMERARRDLARRAIMRMFRDEMSR</sequence>
<name>A0A940MYZ4_9PROT</name>
<protein>
    <submittedName>
        <fullName evidence="2">Uncharacterized protein</fullName>
    </submittedName>
</protein>
<dbReference type="PROSITE" id="PS51257">
    <property type="entry name" value="PROKAR_LIPOPROTEIN"/>
    <property type="match status" value="1"/>
</dbReference>
<proteinExistence type="predicted"/>